<sequence>MMISFWLRIPCVRVVLHRHMTYVLQERSSISSPALFSVNGPCDFLHRHYPVKTSDVIFLRDVFIKSYGGPDTAGTAHVRCIA</sequence>
<name>A0A2H3C7Y8_ARMGA</name>
<gene>
    <name evidence="1" type="ORF">ARMGADRAFT_1021681</name>
</gene>
<dbReference type="AlphaFoldDB" id="A0A2H3C7Y8"/>
<organism evidence="1 2">
    <name type="scientific">Armillaria gallica</name>
    <name type="common">Bulbous honey fungus</name>
    <name type="synonym">Armillaria bulbosa</name>
    <dbReference type="NCBI Taxonomy" id="47427"/>
    <lineage>
        <taxon>Eukaryota</taxon>
        <taxon>Fungi</taxon>
        <taxon>Dikarya</taxon>
        <taxon>Basidiomycota</taxon>
        <taxon>Agaricomycotina</taxon>
        <taxon>Agaricomycetes</taxon>
        <taxon>Agaricomycetidae</taxon>
        <taxon>Agaricales</taxon>
        <taxon>Marasmiineae</taxon>
        <taxon>Physalacriaceae</taxon>
        <taxon>Armillaria</taxon>
    </lineage>
</organism>
<reference evidence="2" key="1">
    <citation type="journal article" date="2017" name="Nat. Ecol. Evol.">
        <title>Genome expansion and lineage-specific genetic innovations in the forest pathogenic fungi Armillaria.</title>
        <authorList>
            <person name="Sipos G."/>
            <person name="Prasanna A.N."/>
            <person name="Walter M.C."/>
            <person name="O'Connor E."/>
            <person name="Balint B."/>
            <person name="Krizsan K."/>
            <person name="Kiss B."/>
            <person name="Hess J."/>
            <person name="Varga T."/>
            <person name="Slot J."/>
            <person name="Riley R."/>
            <person name="Boka B."/>
            <person name="Rigling D."/>
            <person name="Barry K."/>
            <person name="Lee J."/>
            <person name="Mihaltcheva S."/>
            <person name="LaButti K."/>
            <person name="Lipzen A."/>
            <person name="Waldron R."/>
            <person name="Moloney N.M."/>
            <person name="Sperisen C."/>
            <person name="Kredics L."/>
            <person name="Vagvoelgyi C."/>
            <person name="Patrignani A."/>
            <person name="Fitzpatrick D."/>
            <person name="Nagy I."/>
            <person name="Doyle S."/>
            <person name="Anderson J.B."/>
            <person name="Grigoriev I.V."/>
            <person name="Gueldener U."/>
            <person name="Muensterkoetter M."/>
            <person name="Nagy L.G."/>
        </authorList>
    </citation>
    <scope>NUCLEOTIDE SEQUENCE [LARGE SCALE GENOMIC DNA]</scope>
    <source>
        <strain evidence="2">Ar21-2</strain>
    </source>
</reference>
<proteinExistence type="predicted"/>
<protein>
    <submittedName>
        <fullName evidence="1">Uncharacterized protein</fullName>
    </submittedName>
</protein>
<evidence type="ECO:0000313" key="2">
    <source>
        <dbReference type="Proteomes" id="UP000217790"/>
    </source>
</evidence>
<dbReference type="EMBL" id="KZ293802">
    <property type="protein sequence ID" value="PBK79185.1"/>
    <property type="molecule type" value="Genomic_DNA"/>
</dbReference>
<evidence type="ECO:0000313" key="1">
    <source>
        <dbReference type="EMBL" id="PBK79185.1"/>
    </source>
</evidence>
<dbReference type="Proteomes" id="UP000217790">
    <property type="component" value="Unassembled WGS sequence"/>
</dbReference>
<dbReference type="InParanoid" id="A0A2H3C7Y8"/>
<accession>A0A2H3C7Y8</accession>
<keyword evidence="2" id="KW-1185">Reference proteome</keyword>